<keyword evidence="3" id="KW-1185">Reference proteome</keyword>
<evidence type="ECO:0000313" key="3">
    <source>
        <dbReference type="Proteomes" id="UP000324927"/>
    </source>
</evidence>
<evidence type="ECO:0000259" key="1">
    <source>
        <dbReference type="Pfam" id="PF13610"/>
    </source>
</evidence>
<comment type="caution">
    <text evidence="2">The sequence shown here is derived from an EMBL/GenBank/DDBJ whole genome shotgun (WGS) entry which is preliminary data.</text>
</comment>
<accession>A0A5A9GQG0</accession>
<dbReference type="InterPro" id="IPR032874">
    <property type="entry name" value="DDE_dom"/>
</dbReference>
<dbReference type="PANTHER" id="PTHR35528">
    <property type="entry name" value="BLL1675 PROTEIN"/>
    <property type="match status" value="1"/>
</dbReference>
<organism evidence="2 3">
    <name type="scientific">Azospirillum lipoferum</name>
    <dbReference type="NCBI Taxonomy" id="193"/>
    <lineage>
        <taxon>Bacteria</taxon>
        <taxon>Pseudomonadati</taxon>
        <taxon>Pseudomonadota</taxon>
        <taxon>Alphaproteobacteria</taxon>
        <taxon>Rhodospirillales</taxon>
        <taxon>Azospirillaceae</taxon>
        <taxon>Azospirillum</taxon>
    </lineage>
</organism>
<evidence type="ECO:0000313" key="2">
    <source>
        <dbReference type="EMBL" id="KAA0596032.1"/>
    </source>
</evidence>
<dbReference type="Pfam" id="PF13610">
    <property type="entry name" value="DDE_Tnp_IS240"/>
    <property type="match status" value="1"/>
</dbReference>
<dbReference type="PANTHER" id="PTHR35528:SF3">
    <property type="entry name" value="BLL1675 PROTEIN"/>
    <property type="match status" value="1"/>
</dbReference>
<feature type="domain" description="DDE" evidence="1">
    <location>
        <begin position="24"/>
        <end position="64"/>
    </location>
</feature>
<dbReference type="AlphaFoldDB" id="A0A5A9GQG0"/>
<name>A0A5A9GQG0_AZOLI</name>
<reference evidence="2 3" key="1">
    <citation type="submission" date="2019-08" db="EMBL/GenBank/DDBJ databases">
        <authorList>
            <person name="Grouzdev D."/>
            <person name="Tikhonova E."/>
            <person name="Kravchenko I."/>
        </authorList>
    </citation>
    <scope>NUCLEOTIDE SEQUENCE [LARGE SCALE GENOMIC DNA]</scope>
    <source>
        <strain evidence="2 3">59b</strain>
    </source>
</reference>
<proteinExistence type="predicted"/>
<dbReference type="Proteomes" id="UP000324927">
    <property type="component" value="Unassembled WGS sequence"/>
</dbReference>
<sequence>MGVEVRPRRSQIGCAGGAPHRGGKWHLDEVVLTIAGRRHYLWRAVERDGFVVKRRRDAKAAKRLAPAKF</sequence>
<dbReference type="OrthoDB" id="4315389at2"/>
<protein>
    <submittedName>
        <fullName evidence="2">DDE-type integrase/transposase/recombinase</fullName>
    </submittedName>
</protein>
<dbReference type="RefSeq" id="WP_149231429.1">
    <property type="nucleotide sequence ID" value="NZ_JALJXJ010000005.1"/>
</dbReference>
<dbReference type="EMBL" id="VTTN01000004">
    <property type="protein sequence ID" value="KAA0596032.1"/>
    <property type="molecule type" value="Genomic_DNA"/>
</dbReference>
<gene>
    <name evidence="2" type="ORF">FZ942_12600</name>
</gene>
<dbReference type="InterPro" id="IPR052183">
    <property type="entry name" value="IS_Transposase"/>
</dbReference>